<comment type="function">
    <text evidence="8">Promotes mitochondrial protein synthesis. May act as a fidelity factor of the translation reaction, by catalyzing a one-codon backward translocation of tRNAs on improperly translocated ribosomes. Binds to mitochondrial ribosomes in a GTP-dependent manner.</text>
</comment>
<sequence>MAKLILDLPIICRLRIIKFPHYAVNSFTIKRFCNVLYKVLSSLLSKRLLFISNCGGSFRVSRHFSKHQKKNDRDDCSSVSLSFEDIPVKNIRNFSIIAHVDHGKSTLADRLLEITGVLEPKTSNRQVLDRLQVERERGITVKAQTASLTYCYKGENYLLNLIDTPGHVDFSNEVSRSLAACQGVILLIDSNQGVQAQTVANFYLAFGQNLVIIPVLNKIDLKNANPEAAIQQLNTLFGIEPKDVLKISAKLGTGVVNLIEAIIERLPSPPSDRDGPFRGLLFDSWYDQYRGVIGLFYIKDGKVEPGDVIKWCNTGKQYKVKTIGILQPEEIPVTKLVGGQVGYISCNMRSIKEAQIGDTVVLSNRPAEPLPGFKSSRPMVFAGIYPMDQSEHSVLRSAIEKLTLNDNAVTVDIDSSPALGQGWRLGFLGLLHLEVFTQRLEQEFGAMAIVTSPSVTYKVFIHGKKNIDKYGGEELLISNPLQFPDVQIIREIQEPIVLGTIISPDLYLGSIMELCMEHRGVQQSATNIDDTRILLKFLLPLNEIVIDFHDNLKSISSGFASFDYEERGYVPSNLAKMSIFLNGKEVAELSSITHCSKASDFGKRMCRKLLDIIPRQQFQVAIQAKVGGKIVGRETLKPYRKDVTAKLYGGDVTRRMKLLQRQSEGKQKLKMIANIALPRETFINVLKR</sequence>
<dbReference type="GO" id="GO:0005525">
    <property type="term" value="F:GTP binding"/>
    <property type="evidence" value="ECO:0007669"/>
    <property type="project" value="UniProtKB-UniRule"/>
</dbReference>
<dbReference type="PROSITE" id="PS51722">
    <property type="entry name" value="G_TR_2"/>
    <property type="match status" value="1"/>
</dbReference>
<evidence type="ECO:0000313" key="10">
    <source>
        <dbReference type="EMBL" id="KAL1132835.1"/>
    </source>
</evidence>
<dbReference type="InterPro" id="IPR000795">
    <property type="entry name" value="T_Tr_GTP-bd_dom"/>
</dbReference>
<dbReference type="InterPro" id="IPR005225">
    <property type="entry name" value="Small_GTP-bd"/>
</dbReference>
<dbReference type="SUPFAM" id="SSF52540">
    <property type="entry name" value="P-loop containing nucleoside triphosphate hydrolases"/>
    <property type="match status" value="1"/>
</dbReference>
<keyword evidence="6 8" id="KW-0342">GTP-binding</keyword>
<evidence type="ECO:0000256" key="5">
    <source>
        <dbReference type="ARBA" id="ARBA00023128"/>
    </source>
</evidence>
<protein>
    <recommendedName>
        <fullName evidence="8">Translation factor GUF1 homolog, mitochondrial</fullName>
        <ecNumber evidence="8">3.6.5.n1</ecNumber>
    </recommendedName>
    <alternativeName>
        <fullName evidence="8">Elongation factor 4 homolog</fullName>
        <shortName evidence="8">EF-4</shortName>
    </alternativeName>
    <alternativeName>
        <fullName evidence="8">GTPase GUF1 homolog</fullName>
    </alternativeName>
    <alternativeName>
        <fullName evidence="8">Ribosomal back-translocase</fullName>
    </alternativeName>
</protein>
<keyword evidence="4 8" id="KW-0378">Hydrolase</keyword>
<dbReference type="SUPFAM" id="SSF50447">
    <property type="entry name" value="Translation proteins"/>
    <property type="match status" value="1"/>
</dbReference>
<accession>A0ABD0YNT9</accession>
<dbReference type="InterPro" id="IPR035654">
    <property type="entry name" value="LepA_IV"/>
</dbReference>
<evidence type="ECO:0000256" key="3">
    <source>
        <dbReference type="ARBA" id="ARBA00022792"/>
    </source>
</evidence>
<dbReference type="InterPro" id="IPR031157">
    <property type="entry name" value="G_TR_CS"/>
</dbReference>
<dbReference type="FunFam" id="3.30.70.2570:FF:000001">
    <property type="entry name" value="Translation factor GUF1, mitochondrial"/>
    <property type="match status" value="1"/>
</dbReference>
<dbReference type="Gene3D" id="3.30.70.240">
    <property type="match status" value="1"/>
</dbReference>
<dbReference type="PANTHER" id="PTHR43512:SF7">
    <property type="entry name" value="TRANSLATION FACTOR GUF1, MITOCHONDRIAL"/>
    <property type="match status" value="1"/>
</dbReference>
<proteinExistence type="inferred from homology"/>
<dbReference type="GO" id="GO:0006412">
    <property type="term" value="P:translation"/>
    <property type="evidence" value="ECO:0007669"/>
    <property type="project" value="UniProtKB-KW"/>
</dbReference>
<keyword evidence="8" id="KW-0648">Protein biosynthesis</keyword>
<gene>
    <name evidence="10" type="ORF">AAG570_010787</name>
</gene>
<evidence type="ECO:0000313" key="11">
    <source>
        <dbReference type="Proteomes" id="UP001558652"/>
    </source>
</evidence>
<feature type="binding site" evidence="8">
    <location>
        <begin position="163"/>
        <end position="167"/>
    </location>
    <ligand>
        <name>GTP</name>
        <dbReference type="ChEBI" id="CHEBI:37565"/>
    </ligand>
</feature>
<evidence type="ECO:0000256" key="2">
    <source>
        <dbReference type="ARBA" id="ARBA00022741"/>
    </source>
</evidence>
<dbReference type="GO" id="GO:0005743">
    <property type="term" value="C:mitochondrial inner membrane"/>
    <property type="evidence" value="ECO:0007669"/>
    <property type="project" value="UniProtKB-SubCell"/>
</dbReference>
<dbReference type="GO" id="GO:0005759">
    <property type="term" value="C:mitochondrial matrix"/>
    <property type="evidence" value="ECO:0007669"/>
    <property type="project" value="UniProtKB-UniRule"/>
</dbReference>
<dbReference type="InterPro" id="IPR004161">
    <property type="entry name" value="EFTu-like_2"/>
</dbReference>
<evidence type="ECO:0000256" key="7">
    <source>
        <dbReference type="ARBA" id="ARBA00023136"/>
    </source>
</evidence>
<dbReference type="EC" id="3.6.5.n1" evidence="8"/>
<dbReference type="EMBL" id="JBFDAA010000005">
    <property type="protein sequence ID" value="KAL1132835.1"/>
    <property type="molecule type" value="Genomic_DNA"/>
</dbReference>
<evidence type="ECO:0000256" key="8">
    <source>
        <dbReference type="HAMAP-Rule" id="MF_03137"/>
    </source>
</evidence>
<dbReference type="SUPFAM" id="SSF54980">
    <property type="entry name" value="EF-G C-terminal domain-like"/>
    <property type="match status" value="2"/>
</dbReference>
<dbReference type="CDD" id="cd03709">
    <property type="entry name" value="lepA_C"/>
    <property type="match status" value="1"/>
</dbReference>
<dbReference type="PANTHER" id="PTHR43512">
    <property type="entry name" value="TRANSLATION FACTOR GUF1-RELATED"/>
    <property type="match status" value="1"/>
</dbReference>
<dbReference type="Pfam" id="PF06421">
    <property type="entry name" value="LepA_C"/>
    <property type="match status" value="1"/>
</dbReference>
<dbReference type="InterPro" id="IPR027417">
    <property type="entry name" value="P-loop_NTPase"/>
</dbReference>
<dbReference type="Pfam" id="PF00009">
    <property type="entry name" value="GTP_EFTU"/>
    <property type="match status" value="1"/>
</dbReference>
<dbReference type="InterPro" id="IPR038363">
    <property type="entry name" value="LepA_C_sf"/>
</dbReference>
<dbReference type="PRINTS" id="PR00315">
    <property type="entry name" value="ELONGATNFCT"/>
</dbReference>
<dbReference type="InterPro" id="IPR006297">
    <property type="entry name" value="EF-4"/>
</dbReference>
<dbReference type="AlphaFoldDB" id="A0ABD0YNT9"/>
<organism evidence="10 11">
    <name type="scientific">Ranatra chinensis</name>
    <dbReference type="NCBI Taxonomy" id="642074"/>
    <lineage>
        <taxon>Eukaryota</taxon>
        <taxon>Metazoa</taxon>
        <taxon>Ecdysozoa</taxon>
        <taxon>Arthropoda</taxon>
        <taxon>Hexapoda</taxon>
        <taxon>Insecta</taxon>
        <taxon>Pterygota</taxon>
        <taxon>Neoptera</taxon>
        <taxon>Paraneoptera</taxon>
        <taxon>Hemiptera</taxon>
        <taxon>Heteroptera</taxon>
        <taxon>Panheteroptera</taxon>
        <taxon>Nepomorpha</taxon>
        <taxon>Nepidae</taxon>
        <taxon>Ranatrinae</taxon>
        <taxon>Ranatra</taxon>
    </lineage>
</organism>
<dbReference type="Gene3D" id="3.40.50.300">
    <property type="entry name" value="P-loop containing nucleotide triphosphate hydrolases"/>
    <property type="match status" value="1"/>
</dbReference>
<reference evidence="10 11" key="1">
    <citation type="submission" date="2024-07" db="EMBL/GenBank/DDBJ databases">
        <title>Chromosome-level genome assembly of the water stick insect Ranatra chinensis (Heteroptera: Nepidae).</title>
        <authorList>
            <person name="Liu X."/>
        </authorList>
    </citation>
    <scope>NUCLEOTIDE SEQUENCE [LARGE SCALE GENOMIC DNA]</scope>
    <source>
        <strain evidence="10">Cailab_2021Rc</strain>
        <tissue evidence="10">Muscle</tissue>
    </source>
</reference>
<dbReference type="Pfam" id="PF03144">
    <property type="entry name" value="GTP_EFTU_D2"/>
    <property type="match status" value="1"/>
</dbReference>
<dbReference type="GO" id="GO:0003924">
    <property type="term" value="F:GTPase activity"/>
    <property type="evidence" value="ECO:0007669"/>
    <property type="project" value="UniProtKB-UniRule"/>
</dbReference>
<dbReference type="CDD" id="cd16260">
    <property type="entry name" value="EF4_III"/>
    <property type="match status" value="1"/>
</dbReference>
<comment type="similarity">
    <text evidence="8">Belongs to the GTP-binding elongation factor family. LepA subfamily.</text>
</comment>
<keyword evidence="5 8" id="KW-0496">Mitochondrion</keyword>
<comment type="subcellular location">
    <subcellularLocation>
        <location evidence="8">Mitochondrion inner membrane</location>
        <topology evidence="8">Peripheral membrane protein</topology>
        <orientation evidence="8">Matrix side</orientation>
    </subcellularLocation>
</comment>
<dbReference type="InterPro" id="IPR000640">
    <property type="entry name" value="EFG_V-like"/>
</dbReference>
<dbReference type="InterPro" id="IPR035647">
    <property type="entry name" value="EFG_III/V"/>
</dbReference>
<evidence type="ECO:0000259" key="9">
    <source>
        <dbReference type="PROSITE" id="PS51722"/>
    </source>
</evidence>
<keyword evidence="2 8" id="KW-0547">Nucleotide-binding</keyword>
<keyword evidence="11" id="KW-1185">Reference proteome</keyword>
<feature type="domain" description="Tr-type G" evidence="9">
    <location>
        <begin position="89"/>
        <end position="270"/>
    </location>
</feature>
<dbReference type="Gene3D" id="2.40.30.10">
    <property type="entry name" value="Translation factors"/>
    <property type="match status" value="1"/>
</dbReference>
<dbReference type="CDD" id="cd03699">
    <property type="entry name" value="EF4_II"/>
    <property type="match status" value="1"/>
</dbReference>
<feature type="binding site" evidence="8">
    <location>
        <begin position="217"/>
        <end position="220"/>
    </location>
    <ligand>
        <name>GTP</name>
        <dbReference type="ChEBI" id="CHEBI:37565"/>
    </ligand>
</feature>
<dbReference type="FunFam" id="3.30.70.870:FF:000004">
    <property type="entry name" value="Translation factor GUF1, mitochondrial"/>
    <property type="match status" value="1"/>
</dbReference>
<dbReference type="Pfam" id="PF00679">
    <property type="entry name" value="EFG_C"/>
    <property type="match status" value="1"/>
</dbReference>
<keyword evidence="7 8" id="KW-0472">Membrane</keyword>
<evidence type="ECO:0000256" key="6">
    <source>
        <dbReference type="ARBA" id="ARBA00023134"/>
    </source>
</evidence>
<evidence type="ECO:0000256" key="1">
    <source>
        <dbReference type="ARBA" id="ARBA00005454"/>
    </source>
</evidence>
<name>A0ABD0YNT9_9HEMI</name>
<dbReference type="FunFam" id="3.30.70.240:FF:000007">
    <property type="entry name" value="Translation factor GUF1, mitochondrial"/>
    <property type="match status" value="1"/>
</dbReference>
<comment type="similarity">
    <text evidence="1">Belongs to the TRAFAC class translation factor GTPase superfamily. Classic translation factor GTPase family. LepA subfamily.</text>
</comment>
<dbReference type="InterPro" id="IPR013842">
    <property type="entry name" value="LepA_CTD"/>
</dbReference>
<dbReference type="HAMAP" id="MF_00071">
    <property type="entry name" value="LepA"/>
    <property type="match status" value="1"/>
</dbReference>
<dbReference type="NCBIfam" id="TIGR01393">
    <property type="entry name" value="lepA"/>
    <property type="match status" value="1"/>
</dbReference>
<keyword evidence="3 8" id="KW-0999">Mitochondrion inner membrane</keyword>
<comment type="catalytic activity">
    <reaction evidence="8">
        <text>GTP + H2O = GDP + phosphate + H(+)</text>
        <dbReference type="Rhea" id="RHEA:19669"/>
        <dbReference type="ChEBI" id="CHEBI:15377"/>
        <dbReference type="ChEBI" id="CHEBI:15378"/>
        <dbReference type="ChEBI" id="CHEBI:37565"/>
        <dbReference type="ChEBI" id="CHEBI:43474"/>
        <dbReference type="ChEBI" id="CHEBI:58189"/>
        <dbReference type="EC" id="3.6.5.n1"/>
    </reaction>
</comment>
<dbReference type="FunFam" id="3.40.50.300:FF:000078">
    <property type="entry name" value="Elongation factor 4"/>
    <property type="match status" value="1"/>
</dbReference>
<dbReference type="Gene3D" id="3.30.70.870">
    <property type="entry name" value="Elongation Factor G (Translational Gtpase), domain 3"/>
    <property type="match status" value="1"/>
</dbReference>
<dbReference type="FunFam" id="2.40.30.10:FF:000015">
    <property type="entry name" value="Translation factor GUF1, mitochondrial"/>
    <property type="match status" value="1"/>
</dbReference>
<dbReference type="GO" id="GO:0043022">
    <property type="term" value="F:ribosome binding"/>
    <property type="evidence" value="ECO:0007669"/>
    <property type="project" value="UniProtKB-UniRule"/>
</dbReference>
<dbReference type="Proteomes" id="UP001558652">
    <property type="component" value="Unassembled WGS sequence"/>
</dbReference>
<dbReference type="PROSITE" id="PS00301">
    <property type="entry name" value="G_TR_1"/>
    <property type="match status" value="1"/>
</dbReference>
<dbReference type="InterPro" id="IPR009000">
    <property type="entry name" value="Transl_B-barrel_sf"/>
</dbReference>
<dbReference type="NCBIfam" id="TIGR00231">
    <property type="entry name" value="small_GTP"/>
    <property type="match status" value="1"/>
</dbReference>
<comment type="caution">
    <text evidence="10">The sequence shown here is derived from an EMBL/GenBank/DDBJ whole genome shotgun (WGS) entry which is preliminary data.</text>
</comment>
<dbReference type="Gene3D" id="3.30.70.2570">
    <property type="entry name" value="Elongation factor 4, C-terminal domain"/>
    <property type="match status" value="1"/>
</dbReference>
<dbReference type="CDD" id="cd01890">
    <property type="entry name" value="LepA"/>
    <property type="match status" value="1"/>
</dbReference>
<dbReference type="GO" id="GO:0045727">
    <property type="term" value="P:positive regulation of translation"/>
    <property type="evidence" value="ECO:0007669"/>
    <property type="project" value="UniProtKB-UniRule"/>
</dbReference>
<feature type="binding site" evidence="8">
    <location>
        <begin position="98"/>
        <end position="105"/>
    </location>
    <ligand>
        <name>GTP</name>
        <dbReference type="ChEBI" id="CHEBI:37565"/>
    </ligand>
</feature>
<evidence type="ECO:0000256" key="4">
    <source>
        <dbReference type="ARBA" id="ARBA00022801"/>
    </source>
</evidence>